<accession>M3IH80</accession>
<dbReference type="AlphaFoldDB" id="M3IH80"/>
<name>M3IH80_LEPIT</name>
<reference evidence="2 3" key="1">
    <citation type="submission" date="2013-02" db="EMBL/GenBank/DDBJ databases">
        <authorList>
            <person name="Harkins D.M."/>
            <person name="Durkin A.S."/>
            <person name="Brinkac L.M."/>
            <person name="Haft D.H."/>
            <person name="Selengut J.D."/>
            <person name="Sanka R."/>
            <person name="DePew J."/>
            <person name="Purushe J."/>
            <person name="Tulsiani S.M."/>
            <person name="Graham G.C."/>
            <person name="Burns M.-A."/>
            <person name="Dohnt M.F."/>
            <person name="Smythe L.D."/>
            <person name="McKay D.B."/>
            <person name="Craig S.B."/>
            <person name="Vinetz J.M."/>
            <person name="Sutton G.G."/>
            <person name="Nierman W.C."/>
            <person name="Fouts D.E."/>
        </authorList>
    </citation>
    <scope>NUCLEOTIDE SEQUENCE [LARGE SCALE GENOMIC DNA]</scope>
    <source>
        <strain evidence="2 3">LT2050</strain>
    </source>
</reference>
<dbReference type="InterPro" id="IPR052987">
    <property type="entry name" value="Chloroplast_AMP-bd_Enzymes"/>
</dbReference>
<gene>
    <name evidence="2" type="ORF">LEP1GSC150_4938</name>
</gene>
<organism evidence="2 3">
    <name type="scientific">Leptospira interrogans serovar Copenhageni str. LT2050</name>
    <dbReference type="NCBI Taxonomy" id="1001598"/>
    <lineage>
        <taxon>Bacteria</taxon>
        <taxon>Pseudomonadati</taxon>
        <taxon>Spirochaetota</taxon>
        <taxon>Spirochaetia</taxon>
        <taxon>Leptospirales</taxon>
        <taxon>Leptospiraceae</taxon>
        <taxon>Leptospira</taxon>
    </lineage>
</organism>
<dbReference type="EMBL" id="AFMD02000449">
    <property type="protein sequence ID" value="EMG20072.1"/>
    <property type="molecule type" value="Genomic_DNA"/>
</dbReference>
<comment type="caution">
    <text evidence="2">The sequence shown here is derived from an EMBL/GenBank/DDBJ whole genome shotgun (WGS) entry which is preliminary data.</text>
</comment>
<dbReference type="SUPFAM" id="SSF56801">
    <property type="entry name" value="Acetyl-CoA synthetase-like"/>
    <property type="match status" value="1"/>
</dbReference>
<feature type="domain" description="AMP-dependent synthetase/ligase" evidence="1">
    <location>
        <begin position="12"/>
        <end position="147"/>
    </location>
</feature>
<evidence type="ECO:0000259" key="1">
    <source>
        <dbReference type="Pfam" id="PF00501"/>
    </source>
</evidence>
<dbReference type="Pfam" id="PF00501">
    <property type="entry name" value="AMP-binding"/>
    <property type="match status" value="1"/>
</dbReference>
<dbReference type="PANTHER" id="PTHR43813">
    <property type="entry name" value="ACYL-ACTIVATING ENZYME 16, CHLOROPLASTIC-RELATED"/>
    <property type="match status" value="1"/>
</dbReference>
<sequence length="195" mass="22429">MYKNLADMLIQSTEKYGDRPVFWSKGEDKEFHPTSYNQLYDMGIALAEALIQLGLKAREHVGVLADNRLEWILTDYAVQFSGAANVPRGTDVTESELEYILNHSEAKIVFIENDKMLEKYNKVKSKVPKVETIIIMDKSSSAKGKTFIKFMIWLKKEDPLEPKVVKKQKKGSKKLNQKIFLLSFILLEPLECLRV</sequence>
<dbReference type="PANTHER" id="PTHR43813:SF1">
    <property type="entry name" value="ACYL-ACTIVATING ENZYME 16, CHLOROPLASTIC-RELATED"/>
    <property type="match status" value="1"/>
</dbReference>
<evidence type="ECO:0000313" key="2">
    <source>
        <dbReference type="EMBL" id="EMG20072.1"/>
    </source>
</evidence>
<dbReference type="InterPro" id="IPR000873">
    <property type="entry name" value="AMP-dep_synth/lig_dom"/>
</dbReference>
<dbReference type="Gene3D" id="3.40.50.980">
    <property type="match status" value="1"/>
</dbReference>
<evidence type="ECO:0000313" key="3">
    <source>
        <dbReference type="Proteomes" id="UP000011778"/>
    </source>
</evidence>
<proteinExistence type="predicted"/>
<protein>
    <submittedName>
        <fullName evidence="2">AMP-binding enzyme domain protein</fullName>
    </submittedName>
</protein>
<dbReference type="Proteomes" id="UP000011778">
    <property type="component" value="Unassembled WGS sequence"/>
</dbReference>